<name>A0A699Z5A1_HAELA</name>
<feature type="compositionally biased region" description="Basic and acidic residues" evidence="1">
    <location>
        <begin position="1"/>
        <end position="13"/>
    </location>
</feature>
<protein>
    <submittedName>
        <fullName evidence="2">Uncharacterized protein</fullName>
    </submittedName>
</protein>
<dbReference type="EMBL" id="BLLF01001044">
    <property type="protein sequence ID" value="GFH16735.1"/>
    <property type="molecule type" value="Genomic_DNA"/>
</dbReference>
<evidence type="ECO:0000256" key="1">
    <source>
        <dbReference type="SAM" id="MobiDB-lite"/>
    </source>
</evidence>
<feature type="region of interest" description="Disordered" evidence="1">
    <location>
        <begin position="284"/>
        <end position="333"/>
    </location>
</feature>
<accession>A0A699Z5A1</accession>
<dbReference type="Proteomes" id="UP000485058">
    <property type="component" value="Unassembled WGS sequence"/>
</dbReference>
<sequence>MQEEIQRDQERLLQRAQQAQARSQEASTGVPASPAASTQPPHTLPSPTGRHASVGVAASTRAGTNNHIGAGLAVQVVPLSHGGAAAGEAAAGTHPHRSPPGTAQSQRGHRREQRHSRTLDNVYRLADYIPPAMADISLDVEDINDFMLEQAHAKDVAAKPLLQPGSDCEGASLAVGTVAELALLPSDRQRGWSHGAVRGKGVPAWEGGEGEGEVPGVKGLGLAAKGQLSSELAPPSPSASHSPKPCKAAGAQAVAESVTPGEEGVTAGMASGIVLTALSGADPPELFPAPMPPINKASGPSDQQLPSAALSHAPGPPGPGLGHNSDGGSSSTLAHDSVSFCAAHPPSFRTASLLMGGSQRVLGRLSTSSRTSPQTGGALWRLATEAAAAAGGVKPAGPGSRVSSSSCGTPCSVGWQQVAGNPLWQYSPSHASERTTAHGRHAIMKTAALQGMQEAITPRHLTPVTPQPAPHLAADEHSYTSATPSCCPPSPSPDTGDLGSQRECDPSLVTPTYPPLRSVTPALSTRMACNPASKIRQHQHQPGRRLGQGAPGQQAGW</sequence>
<comment type="caution">
    <text evidence="2">The sequence shown here is derived from an EMBL/GenBank/DDBJ whole genome shotgun (WGS) entry which is preliminary data.</text>
</comment>
<evidence type="ECO:0000313" key="2">
    <source>
        <dbReference type="EMBL" id="GFH16735.1"/>
    </source>
</evidence>
<feature type="compositionally biased region" description="Low complexity" evidence="1">
    <location>
        <begin position="229"/>
        <end position="249"/>
    </location>
</feature>
<dbReference type="AlphaFoldDB" id="A0A699Z5A1"/>
<proteinExistence type="predicted"/>
<feature type="region of interest" description="Disordered" evidence="1">
    <location>
        <begin position="84"/>
        <end position="115"/>
    </location>
</feature>
<feature type="region of interest" description="Disordered" evidence="1">
    <location>
        <begin position="226"/>
        <end position="262"/>
    </location>
</feature>
<keyword evidence="3" id="KW-1185">Reference proteome</keyword>
<organism evidence="2 3">
    <name type="scientific">Haematococcus lacustris</name>
    <name type="common">Green alga</name>
    <name type="synonym">Haematococcus pluvialis</name>
    <dbReference type="NCBI Taxonomy" id="44745"/>
    <lineage>
        <taxon>Eukaryota</taxon>
        <taxon>Viridiplantae</taxon>
        <taxon>Chlorophyta</taxon>
        <taxon>core chlorophytes</taxon>
        <taxon>Chlorophyceae</taxon>
        <taxon>CS clade</taxon>
        <taxon>Chlamydomonadales</taxon>
        <taxon>Haematococcaceae</taxon>
        <taxon>Haematococcus</taxon>
    </lineage>
</organism>
<feature type="compositionally biased region" description="Low complexity" evidence="1">
    <location>
        <begin position="14"/>
        <end position="27"/>
    </location>
</feature>
<feature type="region of interest" description="Disordered" evidence="1">
    <location>
        <begin position="1"/>
        <end position="52"/>
    </location>
</feature>
<gene>
    <name evidence="2" type="ORF">HaLaN_13218</name>
</gene>
<reference evidence="2 3" key="1">
    <citation type="submission" date="2020-02" db="EMBL/GenBank/DDBJ databases">
        <title>Draft genome sequence of Haematococcus lacustris strain NIES-144.</title>
        <authorList>
            <person name="Morimoto D."/>
            <person name="Nakagawa S."/>
            <person name="Yoshida T."/>
            <person name="Sawayama S."/>
        </authorList>
    </citation>
    <scope>NUCLEOTIDE SEQUENCE [LARGE SCALE GENOMIC DNA]</scope>
    <source>
        <strain evidence="2 3">NIES-144</strain>
    </source>
</reference>
<feature type="region of interest" description="Disordered" evidence="1">
    <location>
        <begin position="532"/>
        <end position="557"/>
    </location>
</feature>
<feature type="region of interest" description="Disordered" evidence="1">
    <location>
        <begin position="468"/>
        <end position="517"/>
    </location>
</feature>
<evidence type="ECO:0000313" key="3">
    <source>
        <dbReference type="Proteomes" id="UP000485058"/>
    </source>
</evidence>